<evidence type="ECO:0000313" key="3">
    <source>
        <dbReference type="Proteomes" id="UP000245711"/>
    </source>
</evidence>
<evidence type="ECO:0000313" key="2">
    <source>
        <dbReference type="EMBL" id="AWK71988.1"/>
    </source>
</evidence>
<dbReference type="EMBL" id="CP021354">
    <property type="protein sequence ID" value="AWK71988.1"/>
    <property type="molecule type" value="Genomic_DNA"/>
</dbReference>
<dbReference type="Proteomes" id="UP000245711">
    <property type="component" value="Chromosome"/>
</dbReference>
<gene>
    <name evidence="2" type="ORF">CBI38_10750</name>
</gene>
<reference evidence="2 3" key="1">
    <citation type="submission" date="2017-05" db="EMBL/GenBank/DDBJ databases">
        <title>Isolation of Rhodococcus sp. S2-17 biodegrading of BP-3.</title>
        <authorList>
            <person name="Lee Y."/>
            <person name="Kim K.H."/>
            <person name="Chun B.H."/>
            <person name="Jung H.S."/>
            <person name="Jeon C.O."/>
        </authorList>
    </citation>
    <scope>NUCLEOTIDE SEQUENCE [LARGE SCALE GENOMIC DNA]</scope>
    <source>
        <strain evidence="2 3">S2-17</strain>
    </source>
</reference>
<dbReference type="AlphaFoldDB" id="A0A2S2BTU4"/>
<protein>
    <submittedName>
        <fullName evidence="2">Uncharacterized protein</fullName>
    </submittedName>
</protein>
<dbReference type="KEGG" id="roz:CBI38_10750"/>
<proteinExistence type="predicted"/>
<evidence type="ECO:0000256" key="1">
    <source>
        <dbReference type="SAM" id="MobiDB-lite"/>
    </source>
</evidence>
<feature type="region of interest" description="Disordered" evidence="1">
    <location>
        <begin position="1"/>
        <end position="23"/>
    </location>
</feature>
<keyword evidence="3" id="KW-1185">Reference proteome</keyword>
<organism evidence="2 3">
    <name type="scientific">Rhodococcus oxybenzonivorans</name>
    <dbReference type="NCBI Taxonomy" id="1990687"/>
    <lineage>
        <taxon>Bacteria</taxon>
        <taxon>Bacillati</taxon>
        <taxon>Actinomycetota</taxon>
        <taxon>Actinomycetes</taxon>
        <taxon>Mycobacteriales</taxon>
        <taxon>Nocardiaceae</taxon>
        <taxon>Rhodococcus</taxon>
    </lineage>
</organism>
<accession>A0A2S2BTU4</accession>
<sequence>MLVPDFAHGVERNGDAGRGDKAGPERYLARHVRDAPAQGDRVPPRILTEHRGRATAGAEHRAVSGSWWSCRNRRVPQTVHLAGLHLQIEAVEGKDVTEFLVQCSDGDR</sequence>
<name>A0A2S2BTU4_9NOCA</name>
<feature type="compositionally biased region" description="Basic and acidic residues" evidence="1">
    <location>
        <begin position="8"/>
        <end position="23"/>
    </location>
</feature>